<name>A0A2A2M439_9BILA</name>
<gene>
    <name evidence="1" type="ORF">WR25_01135</name>
</gene>
<proteinExistence type="predicted"/>
<keyword evidence="2" id="KW-1185">Reference proteome</keyword>
<dbReference type="Proteomes" id="UP000218231">
    <property type="component" value="Unassembled WGS sequence"/>
</dbReference>
<comment type="caution">
    <text evidence="1">The sequence shown here is derived from an EMBL/GenBank/DDBJ whole genome shotgun (WGS) entry which is preliminary data.</text>
</comment>
<organism evidence="1 2">
    <name type="scientific">Diploscapter pachys</name>
    <dbReference type="NCBI Taxonomy" id="2018661"/>
    <lineage>
        <taxon>Eukaryota</taxon>
        <taxon>Metazoa</taxon>
        <taxon>Ecdysozoa</taxon>
        <taxon>Nematoda</taxon>
        <taxon>Chromadorea</taxon>
        <taxon>Rhabditida</taxon>
        <taxon>Rhabditina</taxon>
        <taxon>Rhabditomorpha</taxon>
        <taxon>Rhabditoidea</taxon>
        <taxon>Rhabditidae</taxon>
        <taxon>Diploscapter</taxon>
    </lineage>
</organism>
<evidence type="ECO:0000313" key="2">
    <source>
        <dbReference type="Proteomes" id="UP000218231"/>
    </source>
</evidence>
<sequence length="227" mass="23482">MPVERFEQAQTGLGGPGPVYQGVLLQGFESGVQVTGLGGHAHFAFAEDHAGAGIEHIEQQAAGRRIRAVVVLVEGRQGVDRADRQGIGTALGGVARQLFQRQTVAKAAVAGAPQAVQLHGKAPATGRGLLHAVLQGMATRRCHGHGTGPAIDIQAVIAQGQAGRQPRLGVQGQTALAAVFQTAADLAGGAEVTLQVQGLVDVDGQQRWQRCRPGGQGRRAPGAARYR</sequence>
<dbReference type="AlphaFoldDB" id="A0A2A2M439"/>
<protein>
    <submittedName>
        <fullName evidence="1">Uncharacterized protein</fullName>
    </submittedName>
</protein>
<reference evidence="1 2" key="1">
    <citation type="journal article" date="2017" name="Curr. Biol.">
        <title>Genome architecture and evolution of a unichromosomal asexual nematode.</title>
        <authorList>
            <person name="Fradin H."/>
            <person name="Zegar C."/>
            <person name="Gutwein M."/>
            <person name="Lucas J."/>
            <person name="Kovtun M."/>
            <person name="Corcoran D."/>
            <person name="Baugh L.R."/>
            <person name="Kiontke K."/>
            <person name="Gunsalus K."/>
            <person name="Fitch D.H."/>
            <person name="Piano F."/>
        </authorList>
    </citation>
    <scope>NUCLEOTIDE SEQUENCE [LARGE SCALE GENOMIC DNA]</scope>
    <source>
        <strain evidence="1">PF1309</strain>
    </source>
</reference>
<evidence type="ECO:0000313" key="1">
    <source>
        <dbReference type="EMBL" id="PAV93216.1"/>
    </source>
</evidence>
<dbReference type="EMBL" id="LIAE01005602">
    <property type="protein sequence ID" value="PAV93216.1"/>
    <property type="molecule type" value="Genomic_DNA"/>
</dbReference>
<accession>A0A2A2M439</accession>